<sequence length="140" mass="15349">MRLQNELAALRSRRSIEVSDDFRDYDANLLARHSVRQTRMREIQDLLAGAVVDGEPVSEHIAEPGMVLTIRYDDTGETETFLLGRRGAEDAGMTVYSMASPLGRAIAGARPGEQRIYAIPQETGQLVTLLAAVPYKASAC</sequence>
<accession>A0A375Z2W3</accession>
<dbReference type="GO" id="GO:0032784">
    <property type="term" value="P:regulation of DNA-templated transcription elongation"/>
    <property type="evidence" value="ECO:0007669"/>
    <property type="project" value="InterPro"/>
</dbReference>
<name>A0A375Z2W3_MYCSH</name>
<keyword evidence="3" id="KW-1185">Reference proteome</keyword>
<dbReference type="AlphaFoldDB" id="A0A375Z2W3"/>
<dbReference type="EMBL" id="UEGW01000001">
    <property type="protein sequence ID" value="SRX95504.1"/>
    <property type="molecule type" value="Genomic_DNA"/>
</dbReference>
<dbReference type="Pfam" id="PF01272">
    <property type="entry name" value="GreA_GreB"/>
    <property type="match status" value="1"/>
</dbReference>
<dbReference type="STRING" id="29313.BHQ16_12800"/>
<feature type="domain" description="Transcription elongation factor GreA/GreB C-terminal" evidence="1">
    <location>
        <begin position="63"/>
        <end position="122"/>
    </location>
</feature>
<evidence type="ECO:0000313" key="3">
    <source>
        <dbReference type="Proteomes" id="UP000252015"/>
    </source>
</evidence>
<reference evidence="2 3" key="1">
    <citation type="submission" date="2018-05" db="EMBL/GenBank/DDBJ databases">
        <authorList>
            <consortium name="IHU Genomes"/>
        </authorList>
    </citation>
    <scope>NUCLEOTIDE SEQUENCE [LARGE SCALE GENOMIC DNA]</scope>
    <source>
        <strain evidence="2 3">P7336</strain>
    </source>
</reference>
<organism evidence="2 3">
    <name type="scientific">Mycobacterium shimoidei</name>
    <dbReference type="NCBI Taxonomy" id="29313"/>
    <lineage>
        <taxon>Bacteria</taxon>
        <taxon>Bacillati</taxon>
        <taxon>Actinomycetota</taxon>
        <taxon>Actinomycetes</taxon>
        <taxon>Mycobacteriales</taxon>
        <taxon>Mycobacteriaceae</taxon>
        <taxon>Mycobacterium</taxon>
    </lineage>
</organism>
<dbReference type="InterPro" id="IPR001437">
    <property type="entry name" value="Tscrpt_elong_fac_GreA/B_C"/>
</dbReference>
<dbReference type="Proteomes" id="UP000252015">
    <property type="component" value="Unassembled WGS sequence"/>
</dbReference>
<dbReference type="Gene3D" id="3.10.50.30">
    <property type="entry name" value="Transcription elongation factor, GreA/GreB, C-terminal domain"/>
    <property type="match status" value="1"/>
</dbReference>
<dbReference type="SUPFAM" id="SSF54534">
    <property type="entry name" value="FKBP-like"/>
    <property type="match status" value="1"/>
</dbReference>
<gene>
    <name evidence="2" type="ORF">MSP7336_03773</name>
</gene>
<evidence type="ECO:0000259" key="1">
    <source>
        <dbReference type="Pfam" id="PF01272"/>
    </source>
</evidence>
<evidence type="ECO:0000313" key="2">
    <source>
        <dbReference type="EMBL" id="SRX95504.1"/>
    </source>
</evidence>
<proteinExistence type="predicted"/>
<protein>
    <recommendedName>
        <fullName evidence="1">Transcription elongation factor GreA/GreB C-terminal domain-containing protein</fullName>
    </recommendedName>
</protein>
<dbReference type="InterPro" id="IPR036953">
    <property type="entry name" value="GreA/GreB_C_sf"/>
</dbReference>
<dbReference type="GO" id="GO:0003677">
    <property type="term" value="F:DNA binding"/>
    <property type="evidence" value="ECO:0007669"/>
    <property type="project" value="InterPro"/>
</dbReference>